<evidence type="ECO:0000313" key="3">
    <source>
        <dbReference type="Proteomes" id="UP001055117"/>
    </source>
</evidence>
<organism evidence="2 3">
    <name type="scientific">Methylobacterium cerastii</name>
    <dbReference type="NCBI Taxonomy" id="932741"/>
    <lineage>
        <taxon>Bacteria</taxon>
        <taxon>Pseudomonadati</taxon>
        <taxon>Pseudomonadota</taxon>
        <taxon>Alphaproteobacteria</taxon>
        <taxon>Hyphomicrobiales</taxon>
        <taxon>Methylobacteriaceae</taxon>
        <taxon>Methylobacterium</taxon>
    </lineage>
</organism>
<gene>
    <name evidence="2" type="ORF">AFCDBAGC_2071</name>
</gene>
<name>A0ABQ4QG67_9HYPH</name>
<sequence>MSAEAKLQHAAIADRLIVHLYTLCWDEADMLGFFFRHYDPFVERYVIYDDGSTDGSREILHAHPKVELRDFPRTDPDSFVLSHRAMQNEAWKESRHRADWIVVTAIDEHLHVPGRAMADYLAEEADRGVTLIPALGFDLNHIEMPDDAGLLVERVTRGRPRLAFNKLSIFKPEALRETGFGPGRHAATPEGDLVLPPHDTLQLWHYKHLGFERNATREAIQAERLGQTDRAEGFGQHYLWGSDRLRIFWDEMERESIDLAAADAGSLAIRPLWWEEQGMRRANSAPLPRLVPASPRAVPTVSVLIKSYQHAPYVRQTIESLLAQSFQDFEIVVTDDGSTDGTAEILRGITDPRIRLECRRENQGISAAMNATVARARGRYLAILNSDDWALPGRLRRQVGFLDAHPDVAAVFGMPRAVDENGLPTQAYNDFTVPLRFTDFSRRTWLRYLFFQGNTLCAPTAMIRREAYEAAGPYDPRLTNLQDFDMWIRMLMAGQNIHVLPDSLTAFRIRDGMANASAPNPEARLRSTFEHSMVLRRFKEMGEVLFSELFDPEEITDLKEPLPLRFAELASKIDRPEFRSFALHTLYEEACTPKQLTELREWGSRIDALGVRGVEECENRLRTAVTEREALAADRDRNVATLRHKEEMLAQEHRTLAERDTQIAELRKSLIERIDAIDILELNLAYGMASQKIAMTALHDELDNIKIQLTAATESLNWMRSRLTWRMTVPFRQVTKHMRLIRQRMNERRL</sequence>
<evidence type="ECO:0000313" key="2">
    <source>
        <dbReference type="EMBL" id="GJD44205.1"/>
    </source>
</evidence>
<feature type="domain" description="Glycosyltransferase 2-like" evidence="1">
    <location>
        <begin position="302"/>
        <end position="469"/>
    </location>
</feature>
<dbReference type="Pfam" id="PF00535">
    <property type="entry name" value="Glycos_transf_2"/>
    <property type="match status" value="1"/>
</dbReference>
<dbReference type="SUPFAM" id="SSF53448">
    <property type="entry name" value="Nucleotide-diphospho-sugar transferases"/>
    <property type="match status" value="2"/>
</dbReference>
<keyword evidence="3" id="KW-1185">Reference proteome</keyword>
<dbReference type="PANTHER" id="PTHR43685:SF11">
    <property type="entry name" value="GLYCOSYLTRANSFERASE TAGX-RELATED"/>
    <property type="match status" value="1"/>
</dbReference>
<dbReference type="Proteomes" id="UP001055117">
    <property type="component" value="Unassembled WGS sequence"/>
</dbReference>
<protein>
    <recommendedName>
        <fullName evidence="1">Glycosyltransferase 2-like domain-containing protein</fullName>
    </recommendedName>
</protein>
<accession>A0ABQ4QG67</accession>
<dbReference type="InterPro" id="IPR029044">
    <property type="entry name" value="Nucleotide-diphossugar_trans"/>
</dbReference>
<dbReference type="InterPro" id="IPR050834">
    <property type="entry name" value="Glycosyltransf_2"/>
</dbReference>
<dbReference type="InterPro" id="IPR001173">
    <property type="entry name" value="Glyco_trans_2-like"/>
</dbReference>
<reference evidence="2 3" key="1">
    <citation type="journal article" date="2021" name="Front. Microbiol.">
        <title>Comprehensive Comparative Genomics and Phenotyping of Methylobacterium Species.</title>
        <authorList>
            <person name="Alessa O."/>
            <person name="Ogura Y."/>
            <person name="Fujitani Y."/>
            <person name="Takami H."/>
            <person name="Hayashi T."/>
            <person name="Sahin N."/>
            <person name="Tani A."/>
        </authorList>
    </citation>
    <scope>NUCLEOTIDE SEQUENCE [LARGE SCALE GENOMIC DNA]</scope>
    <source>
        <strain evidence="2 3">DSM 23679</strain>
    </source>
</reference>
<dbReference type="EMBL" id="BPQG01000030">
    <property type="protein sequence ID" value="GJD44205.1"/>
    <property type="molecule type" value="Genomic_DNA"/>
</dbReference>
<evidence type="ECO:0000259" key="1">
    <source>
        <dbReference type="Pfam" id="PF00535"/>
    </source>
</evidence>
<comment type="caution">
    <text evidence="2">The sequence shown here is derived from an EMBL/GenBank/DDBJ whole genome shotgun (WGS) entry which is preliminary data.</text>
</comment>
<dbReference type="Pfam" id="PF13704">
    <property type="entry name" value="Glyco_tranf_2_4"/>
    <property type="match status" value="1"/>
</dbReference>
<proteinExistence type="predicted"/>
<dbReference type="RefSeq" id="WP_238272130.1">
    <property type="nucleotide sequence ID" value="NZ_BPQG01000030.1"/>
</dbReference>
<dbReference type="PANTHER" id="PTHR43685">
    <property type="entry name" value="GLYCOSYLTRANSFERASE"/>
    <property type="match status" value="1"/>
</dbReference>
<dbReference type="Gene3D" id="3.90.550.10">
    <property type="entry name" value="Spore Coat Polysaccharide Biosynthesis Protein SpsA, Chain A"/>
    <property type="match status" value="1"/>
</dbReference>